<dbReference type="CDD" id="cd10747">
    <property type="entry name" value="DnaJ_C"/>
    <property type="match status" value="1"/>
</dbReference>
<dbReference type="Proteomes" id="UP000030745">
    <property type="component" value="Unassembled WGS sequence"/>
</dbReference>
<dbReference type="EMBL" id="KK583232">
    <property type="protein sequence ID" value="KDO25486.1"/>
    <property type="molecule type" value="Genomic_DNA"/>
</dbReference>
<dbReference type="InterPro" id="IPR002939">
    <property type="entry name" value="DnaJ_C"/>
</dbReference>
<keyword evidence="1" id="KW-0143">Chaperone</keyword>
<dbReference type="VEuPathDB" id="FungiDB:SPRG_09429"/>
<keyword evidence="4" id="KW-1185">Reference proteome</keyword>
<dbReference type="OrthoDB" id="550424at2759"/>
<dbReference type="InterPro" id="IPR051339">
    <property type="entry name" value="DnaJ_subfamily_B"/>
</dbReference>
<dbReference type="OMA" id="QKNGNVK"/>
<dbReference type="AlphaFoldDB" id="A0A067CFZ8"/>
<dbReference type="InterPro" id="IPR018253">
    <property type="entry name" value="DnaJ_domain_CS"/>
</dbReference>
<name>A0A067CFZ8_SAPPC</name>
<accession>A0A067CFZ8</accession>
<dbReference type="PANTHER" id="PTHR24078:SF553">
    <property type="entry name" value="DNAJ HOMOLOG SUBFAMILY B MEMBER 5"/>
    <property type="match status" value="1"/>
</dbReference>
<dbReference type="SUPFAM" id="SSF49493">
    <property type="entry name" value="HSP40/DnaJ peptide-binding domain"/>
    <property type="match status" value="2"/>
</dbReference>
<evidence type="ECO:0000313" key="4">
    <source>
        <dbReference type="Proteomes" id="UP000030745"/>
    </source>
</evidence>
<dbReference type="STRING" id="695850.A0A067CFZ8"/>
<dbReference type="SUPFAM" id="SSF46565">
    <property type="entry name" value="Chaperone J-domain"/>
    <property type="match status" value="1"/>
</dbReference>
<organism evidence="3 4">
    <name type="scientific">Saprolegnia parasitica (strain CBS 223.65)</name>
    <dbReference type="NCBI Taxonomy" id="695850"/>
    <lineage>
        <taxon>Eukaryota</taxon>
        <taxon>Sar</taxon>
        <taxon>Stramenopiles</taxon>
        <taxon>Oomycota</taxon>
        <taxon>Saprolegniomycetes</taxon>
        <taxon>Saprolegniales</taxon>
        <taxon>Saprolegniaceae</taxon>
        <taxon>Saprolegnia</taxon>
    </lineage>
</organism>
<gene>
    <name evidence="3" type="ORF">SPRG_09429</name>
</gene>
<dbReference type="GO" id="GO:0005829">
    <property type="term" value="C:cytosol"/>
    <property type="evidence" value="ECO:0007669"/>
    <property type="project" value="TreeGrafter"/>
</dbReference>
<dbReference type="InterPro" id="IPR008971">
    <property type="entry name" value="HSP40/DnaJ_pept-bd"/>
</dbReference>
<dbReference type="FunFam" id="1.10.287.110:FF:000106">
    <property type="entry name" value="Putative heat shock protein-like protein"/>
    <property type="match status" value="1"/>
</dbReference>
<evidence type="ECO:0000313" key="3">
    <source>
        <dbReference type="EMBL" id="KDO25486.1"/>
    </source>
</evidence>
<dbReference type="KEGG" id="spar:SPRG_09429"/>
<dbReference type="PANTHER" id="PTHR24078">
    <property type="entry name" value="DNAJ HOMOLOG SUBFAMILY C MEMBER"/>
    <property type="match status" value="1"/>
</dbReference>
<dbReference type="CDD" id="cd06257">
    <property type="entry name" value="DnaJ"/>
    <property type="match status" value="1"/>
</dbReference>
<dbReference type="GO" id="GO:0006457">
    <property type="term" value="P:protein folding"/>
    <property type="evidence" value="ECO:0007669"/>
    <property type="project" value="InterPro"/>
</dbReference>
<reference evidence="3 4" key="1">
    <citation type="journal article" date="2013" name="PLoS Genet.">
        <title>Distinctive expansion of potential virulence genes in the genome of the oomycete fish pathogen Saprolegnia parasitica.</title>
        <authorList>
            <person name="Jiang R.H."/>
            <person name="de Bruijn I."/>
            <person name="Haas B.J."/>
            <person name="Belmonte R."/>
            <person name="Lobach L."/>
            <person name="Christie J."/>
            <person name="van den Ackerveken G."/>
            <person name="Bottin A."/>
            <person name="Bulone V."/>
            <person name="Diaz-Moreno S.M."/>
            <person name="Dumas B."/>
            <person name="Fan L."/>
            <person name="Gaulin E."/>
            <person name="Govers F."/>
            <person name="Grenville-Briggs L.J."/>
            <person name="Horner N.R."/>
            <person name="Levin J.Z."/>
            <person name="Mammella M."/>
            <person name="Meijer H.J."/>
            <person name="Morris P."/>
            <person name="Nusbaum C."/>
            <person name="Oome S."/>
            <person name="Phillips A.J."/>
            <person name="van Rooyen D."/>
            <person name="Rzeszutek E."/>
            <person name="Saraiva M."/>
            <person name="Secombes C.J."/>
            <person name="Seidl M.F."/>
            <person name="Snel B."/>
            <person name="Stassen J.H."/>
            <person name="Sykes S."/>
            <person name="Tripathy S."/>
            <person name="van den Berg H."/>
            <person name="Vega-Arreguin J.C."/>
            <person name="Wawra S."/>
            <person name="Young S.K."/>
            <person name="Zeng Q."/>
            <person name="Dieguez-Uribeondo J."/>
            <person name="Russ C."/>
            <person name="Tyler B.M."/>
            <person name="van West P."/>
        </authorList>
    </citation>
    <scope>NUCLEOTIDE SEQUENCE [LARGE SCALE GENOMIC DNA]</scope>
    <source>
        <strain evidence="3 4">CBS 223.65</strain>
    </source>
</reference>
<evidence type="ECO:0000256" key="1">
    <source>
        <dbReference type="ARBA" id="ARBA00023186"/>
    </source>
</evidence>
<dbReference type="GeneID" id="24131594"/>
<evidence type="ECO:0000259" key="2">
    <source>
        <dbReference type="PROSITE" id="PS50076"/>
    </source>
</evidence>
<dbReference type="RefSeq" id="XP_012203911.1">
    <property type="nucleotide sequence ID" value="XM_012348521.1"/>
</dbReference>
<proteinExistence type="predicted"/>
<sequence>MDYYEILGVVRGASDQDIKKAYRKLAMKWHPDKNKANRDEAQNKFHEISEAYDVLSDPEKRAVFDQHGYDGLRNGVPNADGDARDGYSFNDRQAEDIFAKFFGSNNPFSDFGFGDTLPFSSALKKKGPEKCPSIARDVECTLDELFHGGATKKVSVSRVRFHGPHLKEEIKVFFIKVQPGWAAGTKVTFEGEGTETKELSAGDVVFSIIEAPHPTFRRAKHDLLYVAKIKLADALADCCVQVPTLDGRQLPISCNEVIAPKSEKRIKGEGMPIPDTENGRGDLVLQFEILFPKYLTTLQKTALIKILGQ</sequence>
<dbReference type="Pfam" id="PF01556">
    <property type="entry name" value="DnaJ_C"/>
    <property type="match status" value="1"/>
</dbReference>
<dbReference type="InterPro" id="IPR001623">
    <property type="entry name" value="DnaJ_domain"/>
</dbReference>
<dbReference type="GO" id="GO:0051082">
    <property type="term" value="F:unfolded protein binding"/>
    <property type="evidence" value="ECO:0007669"/>
    <property type="project" value="InterPro"/>
</dbReference>
<dbReference type="SMART" id="SM00271">
    <property type="entry name" value="DnaJ"/>
    <property type="match status" value="1"/>
</dbReference>
<dbReference type="InterPro" id="IPR036869">
    <property type="entry name" value="J_dom_sf"/>
</dbReference>
<dbReference type="GO" id="GO:0051087">
    <property type="term" value="F:protein-folding chaperone binding"/>
    <property type="evidence" value="ECO:0007669"/>
    <property type="project" value="TreeGrafter"/>
</dbReference>
<dbReference type="Gene3D" id="1.10.287.110">
    <property type="entry name" value="DnaJ domain"/>
    <property type="match status" value="1"/>
</dbReference>
<protein>
    <recommendedName>
        <fullName evidence="2">J domain-containing protein</fullName>
    </recommendedName>
</protein>
<dbReference type="Pfam" id="PF00226">
    <property type="entry name" value="DnaJ"/>
    <property type="match status" value="1"/>
</dbReference>
<feature type="domain" description="J" evidence="2">
    <location>
        <begin position="2"/>
        <end position="68"/>
    </location>
</feature>
<dbReference type="FunFam" id="2.60.260.20:FF:000006">
    <property type="entry name" value="DnaJ subfamily B member 13"/>
    <property type="match status" value="1"/>
</dbReference>
<dbReference type="Gene3D" id="2.60.260.20">
    <property type="entry name" value="Urease metallochaperone UreE, N-terminal domain"/>
    <property type="match status" value="2"/>
</dbReference>
<dbReference type="PRINTS" id="PR00625">
    <property type="entry name" value="JDOMAIN"/>
</dbReference>
<dbReference type="PROSITE" id="PS00636">
    <property type="entry name" value="DNAJ_1"/>
    <property type="match status" value="1"/>
</dbReference>
<dbReference type="PROSITE" id="PS50076">
    <property type="entry name" value="DNAJ_2"/>
    <property type="match status" value="1"/>
</dbReference>